<name>A0AAU9NNC3_9ASTR</name>
<accession>A0AAU9NNC3</accession>
<dbReference type="Proteomes" id="UP001157418">
    <property type="component" value="Unassembled WGS sequence"/>
</dbReference>
<dbReference type="EMBL" id="CAKMRJ010004657">
    <property type="protein sequence ID" value="CAH1439291.1"/>
    <property type="molecule type" value="Genomic_DNA"/>
</dbReference>
<gene>
    <name evidence="1" type="ORF">LVIROSA_LOCUS25499</name>
</gene>
<protein>
    <submittedName>
        <fullName evidence="1">Uncharacterized protein</fullName>
    </submittedName>
</protein>
<comment type="caution">
    <text evidence="1">The sequence shown here is derived from an EMBL/GenBank/DDBJ whole genome shotgun (WGS) entry which is preliminary data.</text>
</comment>
<keyword evidence="2" id="KW-1185">Reference proteome</keyword>
<sequence>MQGCDSGDGGKVVVSGQQQWWLQGGDNWLQGIIVLASQMTTLPPSTSLSIIIIQLVNFLIQQRILIQLIAPNGGFLIGFNRFRVQG</sequence>
<organism evidence="1 2">
    <name type="scientific">Lactuca virosa</name>
    <dbReference type="NCBI Taxonomy" id="75947"/>
    <lineage>
        <taxon>Eukaryota</taxon>
        <taxon>Viridiplantae</taxon>
        <taxon>Streptophyta</taxon>
        <taxon>Embryophyta</taxon>
        <taxon>Tracheophyta</taxon>
        <taxon>Spermatophyta</taxon>
        <taxon>Magnoliopsida</taxon>
        <taxon>eudicotyledons</taxon>
        <taxon>Gunneridae</taxon>
        <taxon>Pentapetalae</taxon>
        <taxon>asterids</taxon>
        <taxon>campanulids</taxon>
        <taxon>Asterales</taxon>
        <taxon>Asteraceae</taxon>
        <taxon>Cichorioideae</taxon>
        <taxon>Cichorieae</taxon>
        <taxon>Lactucinae</taxon>
        <taxon>Lactuca</taxon>
    </lineage>
</organism>
<reference evidence="1 2" key="1">
    <citation type="submission" date="2022-01" db="EMBL/GenBank/DDBJ databases">
        <authorList>
            <person name="Xiong W."/>
            <person name="Schranz E."/>
        </authorList>
    </citation>
    <scope>NUCLEOTIDE SEQUENCE [LARGE SCALE GENOMIC DNA]</scope>
</reference>
<proteinExistence type="predicted"/>
<dbReference type="AlphaFoldDB" id="A0AAU9NNC3"/>
<evidence type="ECO:0000313" key="1">
    <source>
        <dbReference type="EMBL" id="CAH1439291.1"/>
    </source>
</evidence>
<evidence type="ECO:0000313" key="2">
    <source>
        <dbReference type="Proteomes" id="UP001157418"/>
    </source>
</evidence>